<dbReference type="Pfam" id="PF01423">
    <property type="entry name" value="LSM"/>
    <property type="match status" value="1"/>
</dbReference>
<evidence type="ECO:0000256" key="11">
    <source>
        <dbReference type="SAM" id="MobiDB-lite"/>
    </source>
</evidence>
<dbReference type="GO" id="GO:0003723">
    <property type="term" value="F:RNA binding"/>
    <property type="evidence" value="ECO:0007669"/>
    <property type="project" value="UniProtKB-KW"/>
</dbReference>
<dbReference type="OrthoDB" id="10067491at2759"/>
<dbReference type="OMA" id="EKHFWGL"/>
<evidence type="ECO:0000313" key="14">
    <source>
        <dbReference type="Proteomes" id="UP001149090"/>
    </source>
</evidence>
<comment type="caution">
    <text evidence="13">The sequence shown here is derived from an EMBL/GenBank/DDBJ whole genome shotgun (WGS) entry which is preliminary data.</text>
</comment>
<evidence type="ECO:0000256" key="9">
    <source>
        <dbReference type="ARBA" id="ARBA00023274"/>
    </source>
</evidence>
<keyword evidence="7" id="KW-0508">mRNA splicing</keyword>
<dbReference type="PANTHER" id="PTHR10701">
    <property type="entry name" value="SMALL NUCLEAR RIBONUCLEOPROTEIN-ASSOCIATED PROTEIN B AND N"/>
    <property type="match status" value="1"/>
</dbReference>
<evidence type="ECO:0000259" key="12">
    <source>
        <dbReference type="PROSITE" id="PS52002"/>
    </source>
</evidence>
<sequence>MAEVLGRNKLSRHLKSKIRVTVGKRTLVGQFLAFDRHMNIVLGDCEEFRRIKPKKGQKEIKEEKRTLGLLILRGETIVSISIESPPPQETQTTKLQSQKKPEGIAKAVGRGMPTPLVTQPSMLQGPIRGIGGPTLGVMTPQHQTIQHTIPPTIQQPFPRGRMPQMGFQQPIMPMRGAFPPRPQIPQMGIPNPMGMQQSRQSPQIPRTQ</sequence>
<evidence type="ECO:0000256" key="7">
    <source>
        <dbReference type="ARBA" id="ARBA00023187"/>
    </source>
</evidence>
<evidence type="ECO:0000256" key="5">
    <source>
        <dbReference type="ARBA" id="ARBA00022664"/>
    </source>
</evidence>
<dbReference type="Gene3D" id="2.30.30.100">
    <property type="match status" value="1"/>
</dbReference>
<dbReference type="AlphaFoldDB" id="A0A9Q0LQ55"/>
<dbReference type="Proteomes" id="UP001149090">
    <property type="component" value="Unassembled WGS sequence"/>
</dbReference>
<evidence type="ECO:0000256" key="8">
    <source>
        <dbReference type="ARBA" id="ARBA00023242"/>
    </source>
</evidence>
<proteinExistence type="inferred from homology"/>
<dbReference type="GO" id="GO:0005687">
    <property type="term" value="C:U4 snRNP"/>
    <property type="evidence" value="ECO:0007669"/>
    <property type="project" value="TreeGrafter"/>
</dbReference>
<protein>
    <recommendedName>
        <fullName evidence="10">Sm protein B</fullName>
    </recommendedName>
</protein>
<organism evidence="13 14">
    <name type="scientific">Anaeramoeba ignava</name>
    <name type="common">Anaerobic marine amoeba</name>
    <dbReference type="NCBI Taxonomy" id="1746090"/>
    <lineage>
        <taxon>Eukaryota</taxon>
        <taxon>Metamonada</taxon>
        <taxon>Anaeramoebidae</taxon>
        <taxon>Anaeramoeba</taxon>
    </lineage>
</organism>
<dbReference type="GO" id="GO:0005685">
    <property type="term" value="C:U1 snRNP"/>
    <property type="evidence" value="ECO:0007669"/>
    <property type="project" value="TreeGrafter"/>
</dbReference>
<keyword evidence="8" id="KW-0539">Nucleus</keyword>
<dbReference type="PROSITE" id="PS52002">
    <property type="entry name" value="SM"/>
    <property type="match status" value="1"/>
</dbReference>
<evidence type="ECO:0000256" key="6">
    <source>
        <dbReference type="ARBA" id="ARBA00022884"/>
    </source>
</evidence>
<keyword evidence="5" id="KW-0507">mRNA processing</keyword>
<feature type="region of interest" description="Disordered" evidence="11">
    <location>
        <begin position="189"/>
        <end position="208"/>
    </location>
</feature>
<dbReference type="GO" id="GO:0070990">
    <property type="term" value="F:snRNP binding"/>
    <property type="evidence" value="ECO:0007669"/>
    <property type="project" value="TreeGrafter"/>
</dbReference>
<dbReference type="GO" id="GO:0071013">
    <property type="term" value="C:catalytic step 2 spliceosome"/>
    <property type="evidence" value="ECO:0007669"/>
    <property type="project" value="TreeGrafter"/>
</dbReference>
<keyword evidence="14" id="KW-1185">Reference proteome</keyword>
<dbReference type="GO" id="GO:0005737">
    <property type="term" value="C:cytoplasm"/>
    <property type="evidence" value="ECO:0007669"/>
    <property type="project" value="UniProtKB-SubCell"/>
</dbReference>
<dbReference type="GO" id="GO:0071004">
    <property type="term" value="C:U2-type prespliceosome"/>
    <property type="evidence" value="ECO:0007669"/>
    <property type="project" value="TreeGrafter"/>
</dbReference>
<name>A0A9Q0LQ55_ANAIG</name>
<reference evidence="13" key="1">
    <citation type="submission" date="2022-10" db="EMBL/GenBank/DDBJ databases">
        <title>Novel sulphate-reducing endosymbionts in the free-living metamonad Anaeramoeba.</title>
        <authorList>
            <person name="Jerlstrom-Hultqvist J."/>
            <person name="Cepicka I."/>
            <person name="Gallot-Lavallee L."/>
            <person name="Salas-Leiva D."/>
            <person name="Curtis B.A."/>
            <person name="Zahonova K."/>
            <person name="Pipaliya S."/>
            <person name="Dacks J."/>
            <person name="Roger A.J."/>
        </authorList>
    </citation>
    <scope>NUCLEOTIDE SEQUENCE</scope>
    <source>
        <strain evidence="13">BMAN</strain>
    </source>
</reference>
<feature type="compositionally biased region" description="Polar residues" evidence="11">
    <location>
        <begin position="194"/>
        <end position="208"/>
    </location>
</feature>
<evidence type="ECO:0000256" key="3">
    <source>
        <dbReference type="ARBA" id="ARBA00009123"/>
    </source>
</evidence>
<evidence type="ECO:0000256" key="10">
    <source>
        <dbReference type="ARBA" id="ARBA00041355"/>
    </source>
</evidence>
<dbReference type="GO" id="GO:0046540">
    <property type="term" value="C:U4/U6 x U5 tri-snRNP complex"/>
    <property type="evidence" value="ECO:0007669"/>
    <property type="project" value="TreeGrafter"/>
</dbReference>
<keyword evidence="9 13" id="KW-0687">Ribonucleoprotein</keyword>
<dbReference type="InterPro" id="IPR010920">
    <property type="entry name" value="LSM_dom_sf"/>
</dbReference>
<comment type="similarity">
    <text evidence="3">Belongs to the snRNP SmB/SmN family.</text>
</comment>
<dbReference type="GO" id="GO:0005682">
    <property type="term" value="C:U5 snRNP"/>
    <property type="evidence" value="ECO:0007669"/>
    <property type="project" value="TreeGrafter"/>
</dbReference>
<accession>A0A9Q0LQ55</accession>
<dbReference type="GO" id="GO:0000398">
    <property type="term" value="P:mRNA splicing, via spliceosome"/>
    <property type="evidence" value="ECO:0007669"/>
    <property type="project" value="TreeGrafter"/>
</dbReference>
<dbReference type="CDD" id="cd01717">
    <property type="entry name" value="Sm_B"/>
    <property type="match status" value="1"/>
</dbReference>
<evidence type="ECO:0000256" key="1">
    <source>
        <dbReference type="ARBA" id="ARBA00004123"/>
    </source>
</evidence>
<dbReference type="InterPro" id="IPR050914">
    <property type="entry name" value="snRNP_SmB/NAA38-like"/>
</dbReference>
<dbReference type="SUPFAM" id="SSF50182">
    <property type="entry name" value="Sm-like ribonucleoproteins"/>
    <property type="match status" value="1"/>
</dbReference>
<gene>
    <name evidence="13" type="ORF">M0811_05820</name>
</gene>
<keyword evidence="6" id="KW-0694">RNA-binding</keyword>
<evidence type="ECO:0000256" key="4">
    <source>
        <dbReference type="ARBA" id="ARBA00022490"/>
    </source>
</evidence>
<evidence type="ECO:0000256" key="2">
    <source>
        <dbReference type="ARBA" id="ARBA00004496"/>
    </source>
</evidence>
<dbReference type="InterPro" id="IPR047575">
    <property type="entry name" value="Sm"/>
</dbReference>
<comment type="subcellular location">
    <subcellularLocation>
        <location evidence="2">Cytoplasm</location>
    </subcellularLocation>
    <subcellularLocation>
        <location evidence="1">Nucleus</location>
    </subcellularLocation>
</comment>
<dbReference type="SMART" id="SM00651">
    <property type="entry name" value="Sm"/>
    <property type="match status" value="1"/>
</dbReference>
<dbReference type="InterPro" id="IPR001163">
    <property type="entry name" value="Sm_dom_euk/arc"/>
</dbReference>
<evidence type="ECO:0000313" key="13">
    <source>
        <dbReference type="EMBL" id="KAJ5077721.1"/>
    </source>
</evidence>
<keyword evidence="4" id="KW-0963">Cytoplasm</keyword>
<dbReference type="EMBL" id="JAPDFW010000057">
    <property type="protein sequence ID" value="KAJ5077721.1"/>
    <property type="molecule type" value="Genomic_DNA"/>
</dbReference>
<dbReference type="GO" id="GO:0005686">
    <property type="term" value="C:U2 snRNP"/>
    <property type="evidence" value="ECO:0007669"/>
    <property type="project" value="TreeGrafter"/>
</dbReference>
<dbReference type="PANTHER" id="PTHR10701:SF0">
    <property type="entry name" value="SMALL NUCLEAR RIBONUCLEOPROTEIN-ASSOCIATED PROTEIN B"/>
    <property type="match status" value="1"/>
</dbReference>
<feature type="domain" description="Sm" evidence="12">
    <location>
        <begin position="1"/>
        <end position="86"/>
    </location>
</feature>